<keyword evidence="9" id="KW-1185">Reference proteome</keyword>
<dbReference type="SUPFAM" id="SSF51905">
    <property type="entry name" value="FAD/NAD(P)-binding domain"/>
    <property type="match status" value="2"/>
</dbReference>
<accession>A0A1D2VKK1</accession>
<keyword evidence="5" id="KW-0521">NADP</keyword>
<evidence type="ECO:0000313" key="9">
    <source>
        <dbReference type="Proteomes" id="UP000095038"/>
    </source>
</evidence>
<dbReference type="GO" id="GO:0050660">
    <property type="term" value="F:flavin adenine dinucleotide binding"/>
    <property type="evidence" value="ECO:0007669"/>
    <property type="project" value="InterPro"/>
</dbReference>
<dbReference type="GO" id="GO:0004499">
    <property type="term" value="F:N,N-dimethylaniline monooxygenase activity"/>
    <property type="evidence" value="ECO:0007669"/>
    <property type="project" value="InterPro"/>
</dbReference>
<dbReference type="InterPro" id="IPR050775">
    <property type="entry name" value="FAD-binding_Monooxygenases"/>
</dbReference>
<evidence type="ECO:0000256" key="6">
    <source>
        <dbReference type="ARBA" id="ARBA00023002"/>
    </source>
</evidence>
<dbReference type="Proteomes" id="UP000095038">
    <property type="component" value="Unassembled WGS sequence"/>
</dbReference>
<dbReference type="InterPro" id="IPR036188">
    <property type="entry name" value="FAD/NAD-bd_sf"/>
</dbReference>
<reference evidence="9" key="1">
    <citation type="submission" date="2016-05" db="EMBL/GenBank/DDBJ databases">
        <title>Comparative genomics of biotechnologically important yeasts.</title>
        <authorList>
            <consortium name="DOE Joint Genome Institute"/>
            <person name="Riley R."/>
            <person name="Haridas S."/>
            <person name="Wolfe K.H."/>
            <person name="Lopes M.R."/>
            <person name="Hittinger C.T."/>
            <person name="Goker M."/>
            <person name="Salamov A."/>
            <person name="Wisecaver J."/>
            <person name="Long T.M."/>
            <person name="Aerts A.L."/>
            <person name="Barry K."/>
            <person name="Choi C."/>
            <person name="Clum A."/>
            <person name="Coughlan A.Y."/>
            <person name="Deshpande S."/>
            <person name="Douglass A.P."/>
            <person name="Hanson S.J."/>
            <person name="Klenk H.-P."/>
            <person name="Labutti K."/>
            <person name="Lapidus A."/>
            <person name="Lindquist E."/>
            <person name="Lipzen A."/>
            <person name="Meier-Kolthoff J.P."/>
            <person name="Ohm R.A."/>
            <person name="Otillar R.P."/>
            <person name="Pangilinan J."/>
            <person name="Peng Y."/>
            <person name="Rokas A."/>
            <person name="Rosa C.A."/>
            <person name="Scheuner C."/>
            <person name="Sibirny A.A."/>
            <person name="Slot J.C."/>
            <person name="Stielow J.B."/>
            <person name="Sun H."/>
            <person name="Kurtzman C.P."/>
            <person name="Blackwell M."/>
            <person name="Grigoriev I.V."/>
            <person name="Jeffries T.W."/>
        </authorList>
    </citation>
    <scope>NUCLEOTIDE SEQUENCE [LARGE SCALE GENOMIC DNA]</scope>
    <source>
        <strain evidence="9">DSM 1968</strain>
    </source>
</reference>
<keyword evidence="3" id="KW-0285">Flavoprotein</keyword>
<dbReference type="EMBL" id="KV454478">
    <property type="protein sequence ID" value="ODV62132.1"/>
    <property type="molecule type" value="Genomic_DNA"/>
</dbReference>
<evidence type="ECO:0000256" key="4">
    <source>
        <dbReference type="ARBA" id="ARBA00022827"/>
    </source>
</evidence>
<dbReference type="GO" id="GO:0050661">
    <property type="term" value="F:NADP binding"/>
    <property type="evidence" value="ECO:0007669"/>
    <property type="project" value="InterPro"/>
</dbReference>
<dbReference type="Gene3D" id="3.50.50.60">
    <property type="entry name" value="FAD/NAD(P)-binding domain"/>
    <property type="match status" value="2"/>
</dbReference>
<name>A0A1D2VKK1_9ASCO</name>
<evidence type="ECO:0000256" key="3">
    <source>
        <dbReference type="ARBA" id="ARBA00022630"/>
    </source>
</evidence>
<comment type="similarity">
    <text evidence="2">Belongs to the FAD-binding monooxygenase family.</text>
</comment>
<dbReference type="InterPro" id="IPR020946">
    <property type="entry name" value="Flavin_mOase-like"/>
</dbReference>
<dbReference type="AlphaFoldDB" id="A0A1D2VKK1"/>
<dbReference type="InParanoid" id="A0A1D2VKK1"/>
<keyword evidence="7" id="KW-0503">Monooxygenase</keyword>
<evidence type="ECO:0000313" key="8">
    <source>
        <dbReference type="EMBL" id="ODV62132.1"/>
    </source>
</evidence>
<keyword evidence="6" id="KW-0560">Oxidoreductase</keyword>
<dbReference type="PANTHER" id="PTHR43098">
    <property type="entry name" value="L-ORNITHINE N(5)-MONOOXYGENASE-RELATED"/>
    <property type="match status" value="1"/>
</dbReference>
<evidence type="ECO:0000256" key="2">
    <source>
        <dbReference type="ARBA" id="ARBA00010139"/>
    </source>
</evidence>
<organism evidence="8 9">
    <name type="scientific">Ascoidea rubescens DSM 1968</name>
    <dbReference type="NCBI Taxonomy" id="1344418"/>
    <lineage>
        <taxon>Eukaryota</taxon>
        <taxon>Fungi</taxon>
        <taxon>Dikarya</taxon>
        <taxon>Ascomycota</taxon>
        <taxon>Saccharomycotina</taxon>
        <taxon>Saccharomycetes</taxon>
        <taxon>Ascoideaceae</taxon>
        <taxon>Ascoidea</taxon>
    </lineage>
</organism>
<evidence type="ECO:0000256" key="5">
    <source>
        <dbReference type="ARBA" id="ARBA00022857"/>
    </source>
</evidence>
<dbReference type="Pfam" id="PF00743">
    <property type="entry name" value="FMO-like"/>
    <property type="match status" value="1"/>
</dbReference>
<protein>
    <submittedName>
        <fullName evidence="8">FAD/NAD(P)-binding domain-containing protein</fullName>
    </submittedName>
</protein>
<dbReference type="OrthoDB" id="74360at2759"/>
<keyword evidence="4" id="KW-0274">FAD</keyword>
<dbReference type="STRING" id="1344418.A0A1D2VKK1"/>
<dbReference type="PANTHER" id="PTHR43098:SF3">
    <property type="entry name" value="L-ORNITHINE N(5)-MONOOXYGENASE-RELATED"/>
    <property type="match status" value="1"/>
</dbReference>
<evidence type="ECO:0000256" key="1">
    <source>
        <dbReference type="ARBA" id="ARBA00001974"/>
    </source>
</evidence>
<proteinExistence type="inferred from homology"/>
<dbReference type="GeneID" id="30966661"/>
<comment type="cofactor">
    <cofactor evidence="1">
        <name>FAD</name>
        <dbReference type="ChEBI" id="CHEBI:57692"/>
    </cofactor>
</comment>
<dbReference type="RefSeq" id="XP_020048439.1">
    <property type="nucleotide sequence ID" value="XM_020193025.1"/>
</dbReference>
<evidence type="ECO:0000256" key="7">
    <source>
        <dbReference type="ARBA" id="ARBA00023033"/>
    </source>
</evidence>
<sequence>MTQTFDSSIPIYDVCILGAGFSGVKLLHECRKRGLKTHIYEALDDLGGTWRKNRYPGARVDSDIPVYELNIPEVYNTWTWSERFPDWSELRKYFNHVEQILDLKKDIDFNTFISQAQFDRKSGYWYIEASDSKKKCYAKFFLPCVGFASRLYKPDFKNFDRFKGKVYHSNEWPESDVDLSNKRVGLIGTGSTGVQITQEAAKVASELFVFQRTPNLCLPMGQVSNPEIQKNKKNYSKILNSRFDSFGGFTFTFVDKDTFDDSSEDRQNFYQTLFDRGGFNFWVANYKDIYFNQKANDEAYHFWRNSVIKRVHDPKTAEILAPKIQPHPFGTKRPSLEQDYYEQFNKPNVHVIDIKNDPIYEFTENGLKTKEGNEYKFDILILATGFDAVTGSFKNIDLKDADTGKILRDKWADGCNTYLGLSINGYPNMFYTYGPQAPTAFANGPTCVELQSKFILFIIDHMIQNDFKSIEAKKEHQLNYSNNLKDFANSSLFPKAKSWYMGANIPGKKIEMLNYLQGIPSYGKLLNEVYQSDFKGYEIL</sequence>
<gene>
    <name evidence="8" type="ORF">ASCRUDRAFT_75337</name>
</gene>